<dbReference type="Proteomes" id="UP001314205">
    <property type="component" value="Unassembled WGS sequence"/>
</dbReference>
<evidence type="ECO:0000313" key="1">
    <source>
        <dbReference type="EMBL" id="CAK1581451.1"/>
    </source>
</evidence>
<proteinExistence type="predicted"/>
<dbReference type="EMBL" id="CAVLGL010000035">
    <property type="protein sequence ID" value="CAK1581451.1"/>
    <property type="molecule type" value="Genomic_DNA"/>
</dbReference>
<comment type="caution">
    <text evidence="1">The sequence shown here is derived from an EMBL/GenBank/DDBJ whole genome shotgun (WGS) entry which is preliminary data.</text>
</comment>
<sequence length="1082" mass="123110">MLLPSTKINYLIICNCTDSLTLQTETYLATDIGKRISFVQYLAVLLLIINTVNAFAIKKVFNATHDSLQDLSVAESLQLEVRHDLKRLNGISVNISNKSNELLTTATNENLKHLEVSTTANFFEVTHHPTDELKEHVIEAVSGVTSDDTLNSSVDSSVYQEFAENLNNDKTTEYMHLPSNKSKSASQMKEIATSKTLSFDVPDYKKSSVPDDMKIKMDITQLENVAIPTNKYLAISSETENASELPRLITTENHNTDTVLPYWKRYTVIERKKVITTTESSAPTITAEREEMIKAETRVTLKDSITSDAVEQIKKDKLISTEAISASEYLSSTIDYQNIPVIQKMNNLTKSDEQSTQTLKLESVSSKRGGFLNFSLKSKEQEEVTTNMIYSTDSIINSDYTTPKLDTFQGEHAGTNIPRLGLESQSYLKEDAIKEELLQETSLSNNEETSEQQREEHFNNTETILSTLETYSSDTTQSTRNLEWMTQVDVTSTDNKLNVKPIQDKGKNTMLYTVSPNYKPMKKIEVQPPKPFVRDPDDNSWRNESISSMGIVFKPKNSSKPFTQVLKNKTETEWSNILSRDSKIDVPDLRERLEKIAQKRKSKKKKANLFGNTIYTDYEESNSSEEITSTPKAHFMTTGSMSEITIVAQLPEAVSDALFTPSISTLPVVSTTITSTVTTDTTIQSNVATTVTTPTVLSEASSKKYNTTKETDTHKKDKNKPVTTGKGKKYFNVIDYYDISDDDDNDEPEYLELAKLELKKYTVPLRMTNTPFATSPPLPYQLTKPLNEYLPERKPTLQYFPPLDVHETKSDRFVSEFERKYKSNMEKSPSPKDVLYVTTTKDTNVLQDKYHSRYNEERNILKSSHNLLPVELPSMYKSNAFNKNIYLTESPRITTEQNSAYGLSYNNEGFNRASYVIRNYKDVLEQAAKDYDYDRDVDYLPFTQTPLRGVTISDLIAQTKDKVKMNVNENYDYDAKFRKDVLERFVDNFNQKEARYNANFPVLYNNSVMHVNTAEHGEAIASSRSFLKGVYNPTDTKSGYAYQQPYDPNCDNITVELSPAYELTYYVPDQEEKEEMEPKPVK</sequence>
<gene>
    <name evidence="1" type="ORF">PARMNEM_LOCUS3115</name>
</gene>
<reference evidence="1 2" key="1">
    <citation type="submission" date="2023-11" db="EMBL/GenBank/DDBJ databases">
        <authorList>
            <person name="Hedman E."/>
            <person name="Englund M."/>
            <person name="Stromberg M."/>
            <person name="Nyberg Akerstrom W."/>
            <person name="Nylinder S."/>
            <person name="Jareborg N."/>
            <person name="Kallberg Y."/>
            <person name="Kronander E."/>
        </authorList>
    </citation>
    <scope>NUCLEOTIDE SEQUENCE [LARGE SCALE GENOMIC DNA]</scope>
</reference>
<evidence type="ECO:0000313" key="2">
    <source>
        <dbReference type="Proteomes" id="UP001314205"/>
    </source>
</evidence>
<organism evidence="1 2">
    <name type="scientific">Parnassius mnemosyne</name>
    <name type="common">clouded apollo</name>
    <dbReference type="NCBI Taxonomy" id="213953"/>
    <lineage>
        <taxon>Eukaryota</taxon>
        <taxon>Metazoa</taxon>
        <taxon>Ecdysozoa</taxon>
        <taxon>Arthropoda</taxon>
        <taxon>Hexapoda</taxon>
        <taxon>Insecta</taxon>
        <taxon>Pterygota</taxon>
        <taxon>Neoptera</taxon>
        <taxon>Endopterygota</taxon>
        <taxon>Lepidoptera</taxon>
        <taxon>Glossata</taxon>
        <taxon>Ditrysia</taxon>
        <taxon>Papilionoidea</taxon>
        <taxon>Papilionidae</taxon>
        <taxon>Parnassiinae</taxon>
        <taxon>Parnassini</taxon>
        <taxon>Parnassius</taxon>
        <taxon>Driopa</taxon>
    </lineage>
</organism>
<accession>A0AAV1KED2</accession>
<name>A0AAV1KED2_9NEOP</name>
<keyword evidence="2" id="KW-1185">Reference proteome</keyword>
<protein>
    <submittedName>
        <fullName evidence="1">Uncharacterized protein</fullName>
    </submittedName>
</protein>
<dbReference type="AlphaFoldDB" id="A0AAV1KED2"/>